<reference evidence="3" key="1">
    <citation type="journal article" date="2023" name="Mol. Phylogenet. Evol.">
        <title>Genome-scale phylogeny and comparative genomics of the fungal order Sordariales.</title>
        <authorList>
            <person name="Hensen N."/>
            <person name="Bonometti L."/>
            <person name="Westerberg I."/>
            <person name="Brannstrom I.O."/>
            <person name="Guillou S."/>
            <person name="Cros-Aarteil S."/>
            <person name="Calhoun S."/>
            <person name="Haridas S."/>
            <person name="Kuo A."/>
            <person name="Mondo S."/>
            <person name="Pangilinan J."/>
            <person name="Riley R."/>
            <person name="LaButti K."/>
            <person name="Andreopoulos B."/>
            <person name="Lipzen A."/>
            <person name="Chen C."/>
            <person name="Yan M."/>
            <person name="Daum C."/>
            <person name="Ng V."/>
            <person name="Clum A."/>
            <person name="Steindorff A."/>
            <person name="Ohm R.A."/>
            <person name="Martin F."/>
            <person name="Silar P."/>
            <person name="Natvig D.O."/>
            <person name="Lalanne C."/>
            <person name="Gautier V."/>
            <person name="Ament-Velasquez S.L."/>
            <person name="Kruys A."/>
            <person name="Hutchinson M.I."/>
            <person name="Powell A.J."/>
            <person name="Barry K."/>
            <person name="Miller A.N."/>
            <person name="Grigoriev I.V."/>
            <person name="Debuchy R."/>
            <person name="Gladieux P."/>
            <person name="Hiltunen Thoren M."/>
            <person name="Johannesson H."/>
        </authorList>
    </citation>
    <scope>NUCLEOTIDE SEQUENCE</scope>
    <source>
        <strain evidence="3">CBS 955.72</strain>
    </source>
</reference>
<dbReference type="InterPro" id="IPR029058">
    <property type="entry name" value="AB_hydrolase_fold"/>
</dbReference>
<dbReference type="InterPro" id="IPR000073">
    <property type="entry name" value="AB_hydrolase_1"/>
</dbReference>
<proteinExistence type="predicted"/>
<evidence type="ECO:0000313" key="4">
    <source>
        <dbReference type="Proteomes" id="UP001275084"/>
    </source>
</evidence>
<evidence type="ECO:0000259" key="2">
    <source>
        <dbReference type="Pfam" id="PF12697"/>
    </source>
</evidence>
<dbReference type="EMBL" id="JAUIQD010000001">
    <property type="protein sequence ID" value="KAK3363186.1"/>
    <property type="molecule type" value="Genomic_DNA"/>
</dbReference>
<keyword evidence="3" id="KW-0378">Hydrolase</keyword>
<dbReference type="SUPFAM" id="SSF53474">
    <property type="entry name" value="alpha/beta-Hydrolases"/>
    <property type="match status" value="1"/>
</dbReference>
<feature type="signal peptide" evidence="1">
    <location>
        <begin position="1"/>
        <end position="20"/>
    </location>
</feature>
<sequence>MELIGFSIALFLAGAALARASPSPRSTQERCSRVAFKKLPATAQNVAFTHPPSPNNVTEILDFLAQSVREGVETNGTQTVSGEFTINGVYCKPTGHHKDRNTLQLLVHGITYNSTMWGGYGLDDRYNWHKYANADGYHTLAIDRLGQGLNTRTLDPLNVIQPALHVEAIHQLITAVRTDSPKNALDRGFNKIAYVGHSFGSMIGTSIALNHPGDATALVLTGYSTTIDFRVIQSIHLEPAAAHSPARFPGVAPGYVVFASESERESAFYGGAYDPDVAQHDFAYEDVLTAGEFAAQAVLFQPAVGYTGNVLAVTGADDIIFCPLGGVASCETILRETGDAFYPNASSFEVYAPADTGHDLTLHYSVPTTLAKVHQFLGKHF</sequence>
<evidence type="ECO:0000256" key="1">
    <source>
        <dbReference type="SAM" id="SignalP"/>
    </source>
</evidence>
<organism evidence="3 4">
    <name type="scientific">Lasiosphaeria hispida</name>
    <dbReference type="NCBI Taxonomy" id="260671"/>
    <lineage>
        <taxon>Eukaryota</taxon>
        <taxon>Fungi</taxon>
        <taxon>Dikarya</taxon>
        <taxon>Ascomycota</taxon>
        <taxon>Pezizomycotina</taxon>
        <taxon>Sordariomycetes</taxon>
        <taxon>Sordariomycetidae</taxon>
        <taxon>Sordariales</taxon>
        <taxon>Lasiosphaeriaceae</taxon>
        <taxon>Lasiosphaeria</taxon>
    </lineage>
</organism>
<keyword evidence="4" id="KW-1185">Reference proteome</keyword>
<accession>A0AAJ0HUW7</accession>
<reference evidence="3" key="2">
    <citation type="submission" date="2023-06" db="EMBL/GenBank/DDBJ databases">
        <authorList>
            <consortium name="Lawrence Berkeley National Laboratory"/>
            <person name="Haridas S."/>
            <person name="Hensen N."/>
            <person name="Bonometti L."/>
            <person name="Westerberg I."/>
            <person name="Brannstrom I.O."/>
            <person name="Guillou S."/>
            <person name="Cros-Aarteil S."/>
            <person name="Calhoun S."/>
            <person name="Kuo A."/>
            <person name="Mondo S."/>
            <person name="Pangilinan J."/>
            <person name="Riley R."/>
            <person name="Labutti K."/>
            <person name="Andreopoulos B."/>
            <person name="Lipzen A."/>
            <person name="Chen C."/>
            <person name="Yanf M."/>
            <person name="Daum C."/>
            <person name="Ng V."/>
            <person name="Clum A."/>
            <person name="Steindorff A."/>
            <person name="Ohm R."/>
            <person name="Martin F."/>
            <person name="Silar P."/>
            <person name="Natvig D."/>
            <person name="Lalanne C."/>
            <person name="Gautier V."/>
            <person name="Ament-Velasquez S.L."/>
            <person name="Kruys A."/>
            <person name="Hutchinson M.I."/>
            <person name="Powell A.J."/>
            <person name="Barry K."/>
            <person name="Miller A.N."/>
            <person name="Grigoriev I.V."/>
            <person name="Debuchy R."/>
            <person name="Gladieux P."/>
            <person name="Thoren M.H."/>
            <person name="Johannesson H."/>
        </authorList>
    </citation>
    <scope>NUCLEOTIDE SEQUENCE</scope>
    <source>
        <strain evidence="3">CBS 955.72</strain>
    </source>
</reference>
<comment type="caution">
    <text evidence="3">The sequence shown here is derived from an EMBL/GenBank/DDBJ whole genome shotgun (WGS) entry which is preliminary data.</text>
</comment>
<dbReference type="GO" id="GO:0016787">
    <property type="term" value="F:hydrolase activity"/>
    <property type="evidence" value="ECO:0007669"/>
    <property type="project" value="UniProtKB-KW"/>
</dbReference>
<feature type="domain" description="AB hydrolase-1" evidence="2">
    <location>
        <begin position="105"/>
        <end position="367"/>
    </location>
</feature>
<dbReference type="Gene3D" id="3.40.50.1820">
    <property type="entry name" value="alpha/beta hydrolase"/>
    <property type="match status" value="1"/>
</dbReference>
<gene>
    <name evidence="3" type="ORF">B0T25DRAFT_468944</name>
</gene>
<name>A0AAJ0HUW7_9PEZI</name>
<protein>
    <submittedName>
        <fullName evidence="3">Alpha/Beta hydrolase protein</fullName>
    </submittedName>
</protein>
<dbReference type="Pfam" id="PF12697">
    <property type="entry name" value="Abhydrolase_6"/>
    <property type="match status" value="1"/>
</dbReference>
<keyword evidence="1" id="KW-0732">Signal</keyword>
<feature type="chain" id="PRO_5042505256" evidence="1">
    <location>
        <begin position="21"/>
        <end position="381"/>
    </location>
</feature>
<evidence type="ECO:0000313" key="3">
    <source>
        <dbReference type="EMBL" id="KAK3363186.1"/>
    </source>
</evidence>
<dbReference type="Proteomes" id="UP001275084">
    <property type="component" value="Unassembled WGS sequence"/>
</dbReference>
<dbReference type="AlphaFoldDB" id="A0AAJ0HUW7"/>